<organism evidence="1">
    <name type="scientific">Salvia splendens</name>
    <name type="common">Scarlet sage</name>
    <dbReference type="NCBI Taxonomy" id="180675"/>
    <lineage>
        <taxon>Eukaryota</taxon>
        <taxon>Viridiplantae</taxon>
        <taxon>Streptophyta</taxon>
        <taxon>Embryophyta</taxon>
        <taxon>Tracheophyta</taxon>
        <taxon>Spermatophyta</taxon>
        <taxon>Magnoliopsida</taxon>
        <taxon>eudicotyledons</taxon>
        <taxon>Gunneridae</taxon>
        <taxon>Pentapetalae</taxon>
        <taxon>asterids</taxon>
        <taxon>lamiids</taxon>
        <taxon>Lamiales</taxon>
        <taxon>Lamiaceae</taxon>
        <taxon>Nepetoideae</taxon>
        <taxon>Mentheae</taxon>
        <taxon>Salviinae</taxon>
        <taxon>Salvia</taxon>
        <taxon>Salvia subgen. Calosphace</taxon>
        <taxon>core Calosphace</taxon>
    </lineage>
</organism>
<proteinExistence type="predicted"/>
<protein>
    <submittedName>
        <fullName evidence="1">Uncharacterized protein</fullName>
    </submittedName>
</protein>
<gene>
    <name evidence="1" type="ORF">SASPL_104923</name>
</gene>
<evidence type="ECO:0000313" key="1">
    <source>
        <dbReference type="EMBL" id="KAG6433314.1"/>
    </source>
</evidence>
<reference evidence="1" key="2">
    <citation type="submission" date="2020-08" db="EMBL/GenBank/DDBJ databases">
        <title>Plant Genome Project.</title>
        <authorList>
            <person name="Zhang R.-G."/>
        </authorList>
    </citation>
    <scope>NUCLEOTIDE SEQUENCE</scope>
    <source>
        <strain evidence="1">Huo1</strain>
        <tissue evidence="1">Leaf</tissue>
    </source>
</reference>
<dbReference type="AlphaFoldDB" id="A0A8X8YKT2"/>
<reference evidence="1" key="1">
    <citation type="submission" date="2018-01" db="EMBL/GenBank/DDBJ databases">
        <authorList>
            <person name="Mao J.F."/>
        </authorList>
    </citation>
    <scope>NUCLEOTIDE SEQUENCE</scope>
    <source>
        <strain evidence="1">Huo1</strain>
        <tissue evidence="1">Leaf</tissue>
    </source>
</reference>
<dbReference type="EMBL" id="PNBA02000002">
    <property type="protein sequence ID" value="KAG6433314.1"/>
    <property type="molecule type" value="Genomic_DNA"/>
</dbReference>
<evidence type="ECO:0000313" key="2">
    <source>
        <dbReference type="Proteomes" id="UP000298416"/>
    </source>
</evidence>
<accession>A0A8X8YKT2</accession>
<dbReference type="Proteomes" id="UP000298416">
    <property type="component" value="Unassembled WGS sequence"/>
</dbReference>
<sequence length="119" mass="13088">MSPAVLRLSEVTFSGDAPLRERIFRFSGESIQKLKSVVINAELGAGIDIAELMGKQSNDKLIIAAKSVEISLFQSLIRLILFDRVCGLRPKVSQRVTGFEPVTSRSPQLRAANCAATRW</sequence>
<comment type="caution">
    <text evidence="1">The sequence shown here is derived from an EMBL/GenBank/DDBJ whole genome shotgun (WGS) entry which is preliminary data.</text>
</comment>
<keyword evidence="2" id="KW-1185">Reference proteome</keyword>
<name>A0A8X8YKT2_SALSN</name>